<proteinExistence type="predicted"/>
<comment type="caution">
    <text evidence="1">The sequence shown here is derived from an EMBL/GenBank/DDBJ whole genome shotgun (WGS) entry which is preliminary data.</text>
</comment>
<accession>A0ACC2F6U1</accession>
<dbReference type="Proteomes" id="UP001157502">
    <property type="component" value="Chromosome 33"/>
</dbReference>
<protein>
    <submittedName>
        <fullName evidence="1">Uncharacterized protein</fullName>
    </submittedName>
</protein>
<dbReference type="EMBL" id="CM055760">
    <property type="protein sequence ID" value="KAJ7987054.1"/>
    <property type="molecule type" value="Genomic_DNA"/>
</dbReference>
<evidence type="ECO:0000313" key="2">
    <source>
        <dbReference type="Proteomes" id="UP001157502"/>
    </source>
</evidence>
<name>A0ACC2F6U1_DALPE</name>
<reference evidence="1" key="1">
    <citation type="submission" date="2021-05" db="EMBL/GenBank/DDBJ databases">
        <authorList>
            <person name="Pan Q."/>
            <person name="Jouanno E."/>
            <person name="Zahm M."/>
            <person name="Klopp C."/>
            <person name="Cabau C."/>
            <person name="Louis A."/>
            <person name="Berthelot C."/>
            <person name="Parey E."/>
            <person name="Roest Crollius H."/>
            <person name="Montfort J."/>
            <person name="Robinson-Rechavi M."/>
            <person name="Bouchez O."/>
            <person name="Lampietro C."/>
            <person name="Lopez Roques C."/>
            <person name="Donnadieu C."/>
            <person name="Postlethwait J."/>
            <person name="Bobe J."/>
            <person name="Dillon D."/>
            <person name="Chandos A."/>
            <person name="von Hippel F."/>
            <person name="Guiguen Y."/>
        </authorList>
    </citation>
    <scope>NUCLEOTIDE SEQUENCE</scope>
    <source>
        <strain evidence="1">YG-Jan2019</strain>
    </source>
</reference>
<keyword evidence="2" id="KW-1185">Reference proteome</keyword>
<evidence type="ECO:0000313" key="1">
    <source>
        <dbReference type="EMBL" id="KAJ7987054.1"/>
    </source>
</evidence>
<sequence length="1073" mass="120998">MSVLLVVVRLELADQSLSPRDFQYTSEENMSDEDLQEKALGFARLSLTGKTELERAAVLHQHIGSRAMGDMVIETLTRNLDGEVKQTEAEGVEGGETQPSEGQPDGKNSAEGATNQGSAKECGVEGSADGTETAPDSPSKQLPDQISFFSGNPSVEIVHGIMHLYKTNKMTSLTEDVRRSAMLCILTVPSTMTSHDLMKFVAPFYDVMEHMKIIRDSTPNQYMVLIKFSSQADADIFYTACNGRTFNSIEDAVCQLVYVERAEVIKSEQGASLPVMELTELPKCTVCLERMDESVNGVLTTLCNHSFHSLCLQRWEDASCPVCRYCQTPEPVEENKCFECGVQENLWICLICGHIGCGRYVSRHAYKHFEETQHTYAMQLTNHRVWDYAGDNYVHRLVASKTDGKMVQYGCEGETCHEDKIDGLQLEYSYLLTSQLESQRIYWENKIVHLEKDTAEEINNMKAKFKETIERCDNLERRLGELAKDKQSTDKKCGQLSTRVMKLGQELKEEQEMNRCLRANQVQLQAQLAEEERKASEMGERKDGVISELQEQLRDVMFYLETQQQIEGLPLETRTEIQEGQINIGAAATPGPSTTTGRGRRGRSKRGKTHGVSPVHIAVCRRLNSTYTFKMEDEGVYVRHSVSWADSEMDEGIEENSNGDVEPRATGSCTQSFSQLSASFRAVHRIRQKYQAMKKRRLELAGMDVGGLGFGADSLTGAPVRTSPKIFTFDGLTPTSSAMTLSSLMPKKKMKKSRRVMFPSGGRYRAPVVKEHSRARHCLFFLSAILFLQVYNAIENLDDHVLKYDLEGLEKTLRREVFGQQGAMDALLTQLRDYLSTYVHSKPLVLSIHGPSGVGKSHLGRLLAGHFRSVVGEPLVLQYFVLHHCPLEEDVWKCSRALSILVSEMVLRAEEEEKIPVFIFDESEHLYPELLDVLRDLVHFKHSNEYLNAVYLFLSNHGHNHITKQLLYNSSSNFMLSTSGTYSNLLKELTPLLRNTLENIHSLWAEAELLPMTLLEKSHVVECFLDEMTREGFYPDHNNIVRLAGEMEYYPAVGETEYAVAGCKQVVARVNLL</sequence>
<gene>
    <name evidence="1" type="ORF">DPEC_G00334780</name>
</gene>
<organism evidence="1 2">
    <name type="scientific">Dallia pectoralis</name>
    <name type="common">Alaska blackfish</name>
    <dbReference type="NCBI Taxonomy" id="75939"/>
    <lineage>
        <taxon>Eukaryota</taxon>
        <taxon>Metazoa</taxon>
        <taxon>Chordata</taxon>
        <taxon>Craniata</taxon>
        <taxon>Vertebrata</taxon>
        <taxon>Euteleostomi</taxon>
        <taxon>Actinopterygii</taxon>
        <taxon>Neopterygii</taxon>
        <taxon>Teleostei</taxon>
        <taxon>Protacanthopterygii</taxon>
        <taxon>Esociformes</taxon>
        <taxon>Umbridae</taxon>
        <taxon>Dallia</taxon>
    </lineage>
</organism>